<sequence>MPLVSVPCPACGASVYLSIPDGNRFVTTEPGEGDDDRDDLTEETMTCDDCGTAFPALHGPARD</sequence>
<dbReference type="Proteomes" id="UP000198531">
    <property type="component" value="Unassembled WGS sequence"/>
</dbReference>
<gene>
    <name evidence="1" type="ORF">SAMN04487947_1622</name>
</gene>
<accession>A0A1I6GTI3</accession>
<protein>
    <submittedName>
        <fullName evidence="1">Uncharacterized protein</fullName>
    </submittedName>
</protein>
<evidence type="ECO:0000313" key="1">
    <source>
        <dbReference type="EMBL" id="SFR45391.1"/>
    </source>
</evidence>
<name>A0A1I6GTI3_9EURY</name>
<keyword evidence="2" id="KW-1185">Reference proteome</keyword>
<organism evidence="1 2">
    <name type="scientific">Halogeometricum rufum</name>
    <dbReference type="NCBI Taxonomy" id="553469"/>
    <lineage>
        <taxon>Archaea</taxon>
        <taxon>Methanobacteriati</taxon>
        <taxon>Methanobacteriota</taxon>
        <taxon>Stenosarchaea group</taxon>
        <taxon>Halobacteria</taxon>
        <taxon>Halobacteriales</taxon>
        <taxon>Haloferacaceae</taxon>
        <taxon>Halogeometricum</taxon>
    </lineage>
</organism>
<proteinExistence type="predicted"/>
<dbReference type="OrthoDB" id="280272at2157"/>
<dbReference type="RefSeq" id="WP_089806257.1">
    <property type="nucleotide sequence ID" value="NZ_FOYT01000001.1"/>
</dbReference>
<evidence type="ECO:0000313" key="2">
    <source>
        <dbReference type="Proteomes" id="UP000198531"/>
    </source>
</evidence>
<dbReference type="EMBL" id="FOYT01000001">
    <property type="protein sequence ID" value="SFR45391.1"/>
    <property type="molecule type" value="Genomic_DNA"/>
</dbReference>
<reference evidence="2" key="1">
    <citation type="submission" date="2016-10" db="EMBL/GenBank/DDBJ databases">
        <authorList>
            <person name="Varghese N."/>
            <person name="Submissions S."/>
        </authorList>
    </citation>
    <scope>NUCLEOTIDE SEQUENCE [LARGE SCALE GENOMIC DNA]</scope>
    <source>
        <strain evidence="2">CGMCC 1.7736</strain>
    </source>
</reference>
<dbReference type="AlphaFoldDB" id="A0A1I6GTI3"/>